<sequence>MTPTQPFWKIKTLAQMSPQEWESLCDGCARCCLYKLQDEETGEIYYTDVVCRLLDTQRCRCTAYHERTVLMPTCLVLNPDLVQQLKWVPKTCAYRLLAEGKDLEWWHPLVSGDPSTVHEAGISVRWKTQAENEVDMDNLEDYIVDWLG</sequence>
<organism evidence="1 2">
    <name type="scientific">Levilinea saccharolytica</name>
    <dbReference type="NCBI Taxonomy" id="229921"/>
    <lineage>
        <taxon>Bacteria</taxon>
        <taxon>Bacillati</taxon>
        <taxon>Chloroflexota</taxon>
        <taxon>Anaerolineae</taxon>
        <taxon>Anaerolineales</taxon>
        <taxon>Anaerolineaceae</taxon>
        <taxon>Levilinea</taxon>
    </lineage>
</organism>
<accession>A0A0P6Y837</accession>
<dbReference type="InterPro" id="IPR008228">
    <property type="entry name" value="UCP006173"/>
</dbReference>
<dbReference type="PATRIC" id="fig|229921.5.peg.2288"/>
<reference evidence="1 2" key="1">
    <citation type="submission" date="2015-07" db="EMBL/GenBank/DDBJ databases">
        <title>Genome sequence of Levilinea saccharolytica DSM 16555.</title>
        <authorList>
            <person name="Hemp J."/>
            <person name="Ward L.M."/>
            <person name="Pace L.A."/>
            <person name="Fischer W.W."/>
        </authorList>
    </citation>
    <scope>NUCLEOTIDE SEQUENCE [LARGE SCALE GENOMIC DNA]</scope>
    <source>
        <strain evidence="1 2">KIBI-1</strain>
    </source>
</reference>
<dbReference type="PANTHER" id="PTHR37421:SF1">
    <property type="entry name" value="UPF0260 PROTEIN YCGN"/>
    <property type="match status" value="1"/>
</dbReference>
<name>A0A0P6Y837_9CHLR</name>
<dbReference type="EMBL" id="LGCM01000027">
    <property type="protein sequence ID" value="KPL85108.1"/>
    <property type="molecule type" value="Genomic_DNA"/>
</dbReference>
<dbReference type="STRING" id="229921.ADN01_06995"/>
<dbReference type="NCBIfam" id="NF003501">
    <property type="entry name" value="PRK05170.1-5"/>
    <property type="match status" value="1"/>
</dbReference>
<evidence type="ECO:0000313" key="2">
    <source>
        <dbReference type="Proteomes" id="UP000050501"/>
    </source>
</evidence>
<dbReference type="InterPro" id="IPR005358">
    <property type="entry name" value="Puta_zinc/iron-chelating_dom"/>
</dbReference>
<protein>
    <submittedName>
        <fullName evidence="1">Uncharacterized protein</fullName>
    </submittedName>
</protein>
<keyword evidence="2" id="KW-1185">Reference proteome</keyword>
<comment type="caution">
    <text evidence="1">The sequence shown here is derived from an EMBL/GenBank/DDBJ whole genome shotgun (WGS) entry which is preliminary data.</text>
</comment>
<proteinExistence type="inferred from homology"/>
<dbReference type="NCBIfam" id="NF003507">
    <property type="entry name" value="PRK05170.2-5"/>
    <property type="match status" value="1"/>
</dbReference>
<dbReference type="PANTHER" id="PTHR37421">
    <property type="entry name" value="UPF0260 PROTEIN YCGN"/>
    <property type="match status" value="1"/>
</dbReference>
<dbReference type="OrthoDB" id="9786855at2"/>
<dbReference type="PIRSF" id="PIRSF006173">
    <property type="entry name" value="UCP006173"/>
    <property type="match status" value="1"/>
</dbReference>
<evidence type="ECO:0000313" key="1">
    <source>
        <dbReference type="EMBL" id="KPL85108.1"/>
    </source>
</evidence>
<dbReference type="HAMAP" id="MF_00676">
    <property type="entry name" value="UPF0260"/>
    <property type="match status" value="1"/>
</dbReference>
<dbReference type="RefSeq" id="WP_062418594.1">
    <property type="nucleotide sequence ID" value="NZ_DF967974.1"/>
</dbReference>
<dbReference type="Pfam" id="PF03692">
    <property type="entry name" value="CxxCxxCC"/>
    <property type="match status" value="1"/>
</dbReference>
<dbReference type="Proteomes" id="UP000050501">
    <property type="component" value="Unassembled WGS sequence"/>
</dbReference>
<gene>
    <name evidence="1" type="ORF">ADN01_06995</name>
</gene>
<dbReference type="AlphaFoldDB" id="A0A0P6Y837"/>